<protein>
    <submittedName>
        <fullName evidence="2">Uncharacterized protein</fullName>
    </submittedName>
</protein>
<keyword evidence="1" id="KW-0812">Transmembrane</keyword>
<dbReference type="Proteomes" id="UP000326779">
    <property type="component" value="Chromosome"/>
</dbReference>
<sequence length="64" mass="7373">MMQFKSVFQKLSFAAIFAVAFALVILGLNSPRNWGIYIVLIIFLLGVLARFLNHWDSKRQNTDK</sequence>
<evidence type="ECO:0000313" key="2">
    <source>
        <dbReference type="EMBL" id="QFR23784.1"/>
    </source>
</evidence>
<name>A0A5P8M675_9LACO</name>
<proteinExistence type="predicted"/>
<evidence type="ECO:0000313" key="3">
    <source>
        <dbReference type="Proteomes" id="UP000326779"/>
    </source>
</evidence>
<gene>
    <name evidence="2" type="ORF">D1010_10420</name>
</gene>
<dbReference type="AlphaFoldDB" id="A0A5P8M675"/>
<dbReference type="RefSeq" id="WP_152260951.1">
    <property type="nucleotide sequence ID" value="NZ_CP045143.1"/>
</dbReference>
<dbReference type="KEGG" id="lhb:D1010_10420"/>
<reference evidence="2 3" key="1">
    <citation type="submission" date="2019-10" db="EMBL/GenBank/DDBJ databases">
        <title>The completed genome of Lactobacillus harbinensis M1.</title>
        <authorList>
            <person name="Zheng Y."/>
        </authorList>
    </citation>
    <scope>NUCLEOTIDE SEQUENCE [LARGE SCALE GENOMIC DNA]</scope>
    <source>
        <strain evidence="2 3">M1</strain>
    </source>
</reference>
<feature type="transmembrane region" description="Helical" evidence="1">
    <location>
        <begin position="34"/>
        <end position="52"/>
    </location>
</feature>
<feature type="transmembrane region" description="Helical" evidence="1">
    <location>
        <begin position="7"/>
        <end position="28"/>
    </location>
</feature>
<accession>A0A5P8M675</accession>
<dbReference type="EMBL" id="CP045143">
    <property type="protein sequence ID" value="QFR23784.1"/>
    <property type="molecule type" value="Genomic_DNA"/>
</dbReference>
<evidence type="ECO:0000256" key="1">
    <source>
        <dbReference type="SAM" id="Phobius"/>
    </source>
</evidence>
<organism evidence="2 3">
    <name type="scientific">Schleiferilactobacillus harbinensis</name>
    <dbReference type="NCBI Taxonomy" id="304207"/>
    <lineage>
        <taxon>Bacteria</taxon>
        <taxon>Bacillati</taxon>
        <taxon>Bacillota</taxon>
        <taxon>Bacilli</taxon>
        <taxon>Lactobacillales</taxon>
        <taxon>Lactobacillaceae</taxon>
        <taxon>Schleiferilactobacillus</taxon>
    </lineage>
</organism>
<keyword evidence="1" id="KW-0472">Membrane</keyword>
<keyword evidence="1" id="KW-1133">Transmembrane helix</keyword>